<gene>
    <name evidence="2" type="ORF">F5X68DRAFT_74799</name>
</gene>
<dbReference type="EMBL" id="JAGSXJ010000007">
    <property type="protein sequence ID" value="KAH6689811.1"/>
    <property type="molecule type" value="Genomic_DNA"/>
</dbReference>
<dbReference type="Proteomes" id="UP000770015">
    <property type="component" value="Unassembled WGS sequence"/>
</dbReference>
<dbReference type="OrthoDB" id="4158087at2759"/>
<evidence type="ECO:0000256" key="1">
    <source>
        <dbReference type="SAM" id="MobiDB-lite"/>
    </source>
</evidence>
<accession>A0A9P9AEH7</accession>
<proteinExistence type="predicted"/>
<dbReference type="AlphaFoldDB" id="A0A9P9AEH7"/>
<comment type="caution">
    <text evidence="2">The sequence shown here is derived from an EMBL/GenBank/DDBJ whole genome shotgun (WGS) entry which is preliminary data.</text>
</comment>
<name>A0A9P9AEH7_9PEZI</name>
<keyword evidence="3" id="KW-1185">Reference proteome</keyword>
<reference evidence="2" key="1">
    <citation type="journal article" date="2021" name="Nat. Commun.">
        <title>Genetic determinants of endophytism in the Arabidopsis root mycobiome.</title>
        <authorList>
            <person name="Mesny F."/>
            <person name="Miyauchi S."/>
            <person name="Thiergart T."/>
            <person name="Pickel B."/>
            <person name="Atanasova L."/>
            <person name="Karlsson M."/>
            <person name="Huettel B."/>
            <person name="Barry K.W."/>
            <person name="Haridas S."/>
            <person name="Chen C."/>
            <person name="Bauer D."/>
            <person name="Andreopoulos W."/>
            <person name="Pangilinan J."/>
            <person name="LaButti K."/>
            <person name="Riley R."/>
            <person name="Lipzen A."/>
            <person name="Clum A."/>
            <person name="Drula E."/>
            <person name="Henrissat B."/>
            <person name="Kohler A."/>
            <person name="Grigoriev I.V."/>
            <person name="Martin F.M."/>
            <person name="Hacquard S."/>
        </authorList>
    </citation>
    <scope>NUCLEOTIDE SEQUENCE</scope>
    <source>
        <strain evidence="2">MPI-SDFR-AT-0117</strain>
    </source>
</reference>
<feature type="region of interest" description="Disordered" evidence="1">
    <location>
        <begin position="111"/>
        <end position="133"/>
    </location>
</feature>
<evidence type="ECO:0000313" key="3">
    <source>
        <dbReference type="Proteomes" id="UP000770015"/>
    </source>
</evidence>
<evidence type="ECO:0000313" key="2">
    <source>
        <dbReference type="EMBL" id="KAH6689811.1"/>
    </source>
</evidence>
<sequence>MAGPAQQSADVWIATDPSAQPDAATRTTIRRHVMQNKNTREQQQLARMRDLMLQYENQWQQQQAARAISRHPADESDWVPTLPRQVATELAAFDFGVELRPYMIDLIFKGRSPKAPEYSGGHPRLTRVPQRLP</sequence>
<organism evidence="2 3">
    <name type="scientific">Plectosphaerella plurivora</name>
    <dbReference type="NCBI Taxonomy" id="936078"/>
    <lineage>
        <taxon>Eukaryota</taxon>
        <taxon>Fungi</taxon>
        <taxon>Dikarya</taxon>
        <taxon>Ascomycota</taxon>
        <taxon>Pezizomycotina</taxon>
        <taxon>Sordariomycetes</taxon>
        <taxon>Hypocreomycetidae</taxon>
        <taxon>Glomerellales</taxon>
        <taxon>Plectosphaerellaceae</taxon>
        <taxon>Plectosphaerella</taxon>
    </lineage>
</organism>
<protein>
    <submittedName>
        <fullName evidence="2">Uncharacterized protein</fullName>
    </submittedName>
</protein>